<accession>A0A9D1S6M5</accession>
<evidence type="ECO:0000256" key="1">
    <source>
        <dbReference type="ARBA" id="ARBA00006709"/>
    </source>
</evidence>
<dbReference type="EMBL" id="DVND01000189">
    <property type="protein sequence ID" value="HIU49219.1"/>
    <property type="molecule type" value="Genomic_DNA"/>
</dbReference>
<gene>
    <name evidence="4" type="ORF">IAB04_07615</name>
</gene>
<reference evidence="4" key="2">
    <citation type="journal article" date="2021" name="PeerJ">
        <title>Extensive microbial diversity within the chicken gut microbiome revealed by metagenomics and culture.</title>
        <authorList>
            <person name="Gilroy R."/>
            <person name="Ravi A."/>
            <person name="Getino M."/>
            <person name="Pursley I."/>
            <person name="Horton D.L."/>
            <person name="Alikhan N.F."/>
            <person name="Baker D."/>
            <person name="Gharbi K."/>
            <person name="Hall N."/>
            <person name="Watson M."/>
            <person name="Adriaenssens E.M."/>
            <person name="Foster-Nyarko E."/>
            <person name="Jarju S."/>
            <person name="Secka A."/>
            <person name="Antonio M."/>
            <person name="Oren A."/>
            <person name="Chaudhuri R.R."/>
            <person name="La Ragione R."/>
            <person name="Hildebrand F."/>
            <person name="Pallen M.J."/>
        </authorList>
    </citation>
    <scope>NUCLEOTIDE SEQUENCE</scope>
    <source>
        <strain evidence="4">ChiSjej4B22-9803</strain>
    </source>
</reference>
<protein>
    <submittedName>
        <fullName evidence="4">V-type ATPase subunit</fullName>
    </submittedName>
</protein>
<evidence type="ECO:0000313" key="5">
    <source>
        <dbReference type="Proteomes" id="UP000824111"/>
    </source>
</evidence>
<dbReference type="PANTHER" id="PTHR38682">
    <property type="entry name" value="V-TYPE ATP SYNTHASE SUBUNIT C"/>
    <property type="match status" value="1"/>
</dbReference>
<dbReference type="InterPro" id="IPR050873">
    <property type="entry name" value="V-ATPase_V0D/AC39_subunit"/>
</dbReference>
<evidence type="ECO:0000256" key="2">
    <source>
        <dbReference type="ARBA" id="ARBA00022448"/>
    </source>
</evidence>
<dbReference type="InterPro" id="IPR036079">
    <property type="entry name" value="ATPase_csu/dsu_sf"/>
</dbReference>
<proteinExistence type="inferred from homology"/>
<sequence length="322" mass="35934">MNDLEYAFAAAYIKTIANKMLTRKDLEQLMGFGTAEEAIKFLKDRGYGGKSDGDGRLEGLLQRELETAWQEAYSVLTEGAPVDILLYQNDFHNLKTVLKAMMSNAAWEELVIRPCIVEPQELYDAAVTADFGGLPEFIRDTAEQAYERITSSNDGQLTELLIDKQAFAVMRKRAGDNRFLAGWVELNIFLANLKTAVRGAYTGKTAQFLAGAMLPSEQIQAERLAAAAAEGIDAVLALIEAGGYAAAAERARESMSAFEKWCDDQRMEYLKDYKNNSFGVEPILAFLIGKQSEIQAVRMIVSGKENRIPEELIRERLRELYV</sequence>
<dbReference type="Pfam" id="PF01992">
    <property type="entry name" value="vATP-synt_AC39"/>
    <property type="match status" value="1"/>
</dbReference>
<dbReference type="InterPro" id="IPR002843">
    <property type="entry name" value="ATPase_V0-cplx_csu/dsu"/>
</dbReference>
<dbReference type="PANTHER" id="PTHR38682:SF1">
    <property type="entry name" value="V-TYPE ATP SYNTHASE SUBUNIT C"/>
    <property type="match status" value="1"/>
</dbReference>
<comment type="caution">
    <text evidence="4">The sequence shown here is derived from an EMBL/GenBank/DDBJ whole genome shotgun (WGS) entry which is preliminary data.</text>
</comment>
<dbReference type="InterPro" id="IPR035067">
    <property type="entry name" value="V-type_ATPase_csu/dsu"/>
</dbReference>
<dbReference type="Proteomes" id="UP000824111">
    <property type="component" value="Unassembled WGS sequence"/>
</dbReference>
<name>A0A9D1S6M5_9FIRM</name>
<keyword evidence="2" id="KW-0813">Transport</keyword>
<dbReference type="AlphaFoldDB" id="A0A9D1S6M5"/>
<comment type="similarity">
    <text evidence="1">Belongs to the V-ATPase V0D/AC39 subunit family.</text>
</comment>
<dbReference type="InterPro" id="IPR044911">
    <property type="entry name" value="V-type_ATPase_csu/dsu_dom_3"/>
</dbReference>
<dbReference type="SUPFAM" id="SSF103486">
    <property type="entry name" value="V-type ATP synthase subunit C"/>
    <property type="match status" value="1"/>
</dbReference>
<organism evidence="4 5">
    <name type="scientific">Candidatus Avimonoglobus intestinipullorum</name>
    <dbReference type="NCBI Taxonomy" id="2840699"/>
    <lineage>
        <taxon>Bacteria</taxon>
        <taxon>Bacillati</taxon>
        <taxon>Bacillota</taxon>
        <taxon>Clostridia</taxon>
        <taxon>Eubacteriales</taxon>
        <taxon>Candidatus Avimonoglobus</taxon>
    </lineage>
</organism>
<dbReference type="Gene3D" id="1.10.132.50">
    <property type="entry name" value="ATP synthase (C/AC39) subunit, domain 3"/>
    <property type="match status" value="1"/>
</dbReference>
<evidence type="ECO:0000256" key="3">
    <source>
        <dbReference type="ARBA" id="ARBA00023065"/>
    </source>
</evidence>
<dbReference type="GO" id="GO:0046961">
    <property type="term" value="F:proton-transporting ATPase activity, rotational mechanism"/>
    <property type="evidence" value="ECO:0007669"/>
    <property type="project" value="InterPro"/>
</dbReference>
<keyword evidence="3" id="KW-0406">Ion transport</keyword>
<evidence type="ECO:0000313" key="4">
    <source>
        <dbReference type="EMBL" id="HIU49219.1"/>
    </source>
</evidence>
<dbReference type="Gene3D" id="1.20.1690.10">
    <property type="entry name" value="V-type ATP synthase subunit C domain"/>
    <property type="match status" value="2"/>
</dbReference>
<reference evidence="4" key="1">
    <citation type="submission" date="2020-10" db="EMBL/GenBank/DDBJ databases">
        <authorList>
            <person name="Gilroy R."/>
        </authorList>
    </citation>
    <scope>NUCLEOTIDE SEQUENCE</scope>
    <source>
        <strain evidence="4">ChiSjej4B22-9803</strain>
    </source>
</reference>